<comment type="caution">
    <text evidence="1">The sequence shown here is derived from an EMBL/GenBank/DDBJ whole genome shotgun (WGS) entry which is preliminary data.</text>
</comment>
<sequence>WTIARDLRDCLQLVNLLEEERTKMASLLAEFDEFRLISSMFTFCSIFFPCSRASADHLAKGARSRGFLFSV</sequence>
<organism evidence="1 2">
    <name type="scientific">Brassica carinata</name>
    <name type="common">Ethiopian mustard</name>
    <name type="synonym">Abyssinian cabbage</name>
    <dbReference type="NCBI Taxonomy" id="52824"/>
    <lineage>
        <taxon>Eukaryota</taxon>
        <taxon>Viridiplantae</taxon>
        <taxon>Streptophyta</taxon>
        <taxon>Embryophyta</taxon>
        <taxon>Tracheophyta</taxon>
        <taxon>Spermatophyta</taxon>
        <taxon>Magnoliopsida</taxon>
        <taxon>eudicotyledons</taxon>
        <taxon>Gunneridae</taxon>
        <taxon>Pentapetalae</taxon>
        <taxon>rosids</taxon>
        <taxon>malvids</taxon>
        <taxon>Brassicales</taxon>
        <taxon>Brassicaceae</taxon>
        <taxon>Brassiceae</taxon>
        <taxon>Brassica</taxon>
    </lineage>
</organism>
<evidence type="ECO:0000313" key="1">
    <source>
        <dbReference type="EMBL" id="KAG2316906.1"/>
    </source>
</evidence>
<evidence type="ECO:0000313" key="2">
    <source>
        <dbReference type="Proteomes" id="UP000886595"/>
    </source>
</evidence>
<reference evidence="1 2" key="1">
    <citation type="submission" date="2020-02" db="EMBL/GenBank/DDBJ databases">
        <authorList>
            <person name="Ma Q."/>
            <person name="Huang Y."/>
            <person name="Song X."/>
            <person name="Pei D."/>
        </authorList>
    </citation>
    <scope>NUCLEOTIDE SEQUENCE [LARGE SCALE GENOMIC DNA]</scope>
    <source>
        <strain evidence="1">Sxm20200214</strain>
        <tissue evidence="1">Leaf</tissue>
    </source>
</reference>
<accession>A0A8X7VSP6</accession>
<proteinExistence type="predicted"/>
<dbReference type="OrthoDB" id="1112675at2759"/>
<keyword evidence="2" id="KW-1185">Reference proteome</keyword>
<feature type="non-terminal residue" evidence="1">
    <location>
        <position position="1"/>
    </location>
</feature>
<dbReference type="AlphaFoldDB" id="A0A8X7VSP6"/>
<gene>
    <name evidence="1" type="ORF">Bca52824_020028</name>
</gene>
<dbReference type="EMBL" id="JAAMPC010000004">
    <property type="protein sequence ID" value="KAG2316906.1"/>
    <property type="molecule type" value="Genomic_DNA"/>
</dbReference>
<protein>
    <submittedName>
        <fullName evidence="1">Uncharacterized protein</fullName>
    </submittedName>
</protein>
<name>A0A8X7VSP6_BRACI</name>
<dbReference type="Proteomes" id="UP000886595">
    <property type="component" value="Unassembled WGS sequence"/>
</dbReference>